<evidence type="ECO:0000256" key="4">
    <source>
        <dbReference type="ARBA" id="ARBA00023136"/>
    </source>
</evidence>
<dbReference type="GO" id="GO:0016020">
    <property type="term" value="C:membrane"/>
    <property type="evidence" value="ECO:0007669"/>
    <property type="project" value="UniProtKB-SubCell"/>
</dbReference>
<evidence type="ECO:0000256" key="3">
    <source>
        <dbReference type="ARBA" id="ARBA00022989"/>
    </source>
</evidence>
<proteinExistence type="predicted"/>
<feature type="transmembrane region" description="Helical" evidence="5">
    <location>
        <begin position="216"/>
        <end position="240"/>
    </location>
</feature>
<keyword evidence="3 5" id="KW-1133">Transmembrane helix</keyword>
<evidence type="ECO:0000256" key="5">
    <source>
        <dbReference type="SAM" id="Phobius"/>
    </source>
</evidence>
<feature type="transmembrane region" description="Helical" evidence="5">
    <location>
        <begin position="21"/>
        <end position="40"/>
    </location>
</feature>
<dbReference type="CDD" id="cd17393">
    <property type="entry name" value="MFS_MosC_like"/>
    <property type="match status" value="1"/>
</dbReference>
<dbReference type="Gene3D" id="1.20.1250.20">
    <property type="entry name" value="MFS general substrate transporter like domains"/>
    <property type="match status" value="2"/>
</dbReference>
<dbReference type="SUPFAM" id="SSF103473">
    <property type="entry name" value="MFS general substrate transporter"/>
    <property type="match status" value="1"/>
</dbReference>
<comment type="subcellular location">
    <subcellularLocation>
        <location evidence="1">Membrane</location>
        <topology evidence="1">Multi-pass membrane protein</topology>
    </subcellularLocation>
</comment>
<protein>
    <submittedName>
        <fullName evidence="7">MFS transporter</fullName>
    </submittedName>
</protein>
<reference evidence="7" key="1">
    <citation type="submission" date="2020-09" db="EMBL/GenBank/DDBJ databases">
        <title>Taishania pollutisoli gen. nov., sp. nov., Isolated from Tetrabromobisphenol A-Contaminated Soil.</title>
        <authorList>
            <person name="Chen Q."/>
        </authorList>
    </citation>
    <scope>NUCLEOTIDE SEQUENCE</scope>
    <source>
        <strain evidence="7">CZZ-1</strain>
    </source>
</reference>
<dbReference type="InterPro" id="IPR036259">
    <property type="entry name" value="MFS_trans_sf"/>
</dbReference>
<feature type="transmembrane region" description="Helical" evidence="5">
    <location>
        <begin position="368"/>
        <end position="387"/>
    </location>
</feature>
<feature type="transmembrane region" description="Helical" evidence="5">
    <location>
        <begin position="87"/>
        <end position="104"/>
    </location>
</feature>
<organism evidence="7 8">
    <name type="scientific">Taishania pollutisoli</name>
    <dbReference type="NCBI Taxonomy" id="2766479"/>
    <lineage>
        <taxon>Bacteria</taxon>
        <taxon>Pseudomonadati</taxon>
        <taxon>Bacteroidota</taxon>
        <taxon>Flavobacteriia</taxon>
        <taxon>Flavobacteriales</taxon>
        <taxon>Crocinitomicaceae</taxon>
        <taxon>Taishania</taxon>
    </lineage>
</organism>
<dbReference type="InterPro" id="IPR051788">
    <property type="entry name" value="MFS_Transporter"/>
</dbReference>
<dbReference type="InterPro" id="IPR020846">
    <property type="entry name" value="MFS_dom"/>
</dbReference>
<dbReference type="GO" id="GO:0022857">
    <property type="term" value="F:transmembrane transporter activity"/>
    <property type="evidence" value="ECO:0007669"/>
    <property type="project" value="InterPro"/>
</dbReference>
<gene>
    <name evidence="7" type="ORF">H9Y05_04300</name>
</gene>
<dbReference type="EMBL" id="JACVEL010000002">
    <property type="protein sequence ID" value="MBC9811691.1"/>
    <property type="molecule type" value="Genomic_DNA"/>
</dbReference>
<evidence type="ECO:0000256" key="2">
    <source>
        <dbReference type="ARBA" id="ARBA00022692"/>
    </source>
</evidence>
<feature type="transmembrane region" description="Helical" evidence="5">
    <location>
        <begin position="150"/>
        <end position="171"/>
    </location>
</feature>
<feature type="transmembrane region" description="Helical" evidence="5">
    <location>
        <begin position="283"/>
        <end position="301"/>
    </location>
</feature>
<feature type="transmembrane region" description="Helical" evidence="5">
    <location>
        <begin position="110"/>
        <end position="129"/>
    </location>
</feature>
<evidence type="ECO:0000313" key="8">
    <source>
        <dbReference type="Proteomes" id="UP000652681"/>
    </source>
</evidence>
<evidence type="ECO:0000313" key="7">
    <source>
        <dbReference type="EMBL" id="MBC9811691.1"/>
    </source>
</evidence>
<dbReference type="PROSITE" id="PS50850">
    <property type="entry name" value="MFS"/>
    <property type="match status" value="1"/>
</dbReference>
<evidence type="ECO:0000259" key="6">
    <source>
        <dbReference type="PROSITE" id="PS50850"/>
    </source>
</evidence>
<comment type="caution">
    <text evidence="7">The sequence shown here is derived from an EMBL/GenBank/DDBJ whole genome shotgun (WGS) entry which is preliminary data.</text>
</comment>
<feature type="transmembrane region" description="Helical" evidence="5">
    <location>
        <begin position="60"/>
        <end position="80"/>
    </location>
</feature>
<keyword evidence="8" id="KW-1185">Reference proteome</keyword>
<dbReference type="AlphaFoldDB" id="A0A8J6PHJ8"/>
<feature type="domain" description="Major facilitator superfamily (MFS) profile" evidence="6">
    <location>
        <begin position="216"/>
        <end position="397"/>
    </location>
</feature>
<feature type="transmembrane region" description="Helical" evidence="5">
    <location>
        <begin position="340"/>
        <end position="362"/>
    </location>
</feature>
<keyword evidence="2 5" id="KW-0812">Transmembrane</keyword>
<evidence type="ECO:0000256" key="1">
    <source>
        <dbReference type="ARBA" id="ARBA00004141"/>
    </source>
</evidence>
<feature type="transmembrane region" description="Helical" evidence="5">
    <location>
        <begin position="252"/>
        <end position="271"/>
    </location>
</feature>
<name>A0A8J6PHJ8_9FLAO</name>
<dbReference type="InterPro" id="IPR011701">
    <property type="entry name" value="MFS"/>
</dbReference>
<dbReference type="PANTHER" id="PTHR23514">
    <property type="entry name" value="BYPASS OF STOP CODON PROTEIN 6"/>
    <property type="match status" value="1"/>
</dbReference>
<feature type="transmembrane region" description="Helical" evidence="5">
    <location>
        <begin position="177"/>
        <end position="196"/>
    </location>
</feature>
<dbReference type="Proteomes" id="UP000652681">
    <property type="component" value="Unassembled WGS sequence"/>
</dbReference>
<dbReference type="PANTHER" id="PTHR23514:SF13">
    <property type="entry name" value="INNER MEMBRANE PROTEIN YBJJ"/>
    <property type="match status" value="1"/>
</dbReference>
<dbReference type="RefSeq" id="WP_216713588.1">
    <property type="nucleotide sequence ID" value="NZ_JACVEL010000002.1"/>
</dbReference>
<feature type="transmembrane region" description="Helical" evidence="5">
    <location>
        <begin position="307"/>
        <end position="328"/>
    </location>
</feature>
<accession>A0A8J6PHJ8</accession>
<dbReference type="Pfam" id="PF07690">
    <property type="entry name" value="MFS_1"/>
    <property type="match status" value="1"/>
</dbReference>
<sequence length="397" mass="43220">MSNVISDTPAHDPSTISNKRYRLAVFSYFCCTGITFASWASRIPTIKADLGLSEGQLGTMLLMLPLGQLFTLPLSGKLVTRFGSAKVLSMMCLIYGSLLVSISFATSIYILAPILMAFGIASNMCNIAVNTQAVGVEKLYGKSIMTTFHGGWSLAGFTGALIGLITLQFNLSTLTHFLFILGILIVNTLWNVRYLLPQDVQPENQSGKERFRPDRILIQLGIIGFFSMATEGAMFDWSGVYFQEIVNAPEKLIILGYTAFMIMMATGRFIGDFMVTRFGYKKVLMISGSLMFIGMISSVVFPNLVVATISFMLVGLGVACCVPTVYSLAGKHPSISPGMALALVSSISFLGFLMGPPLIGYIAELFNLSWSFTLFSLFGLAMVIIVGRSKVFNTFKS</sequence>
<keyword evidence="4 5" id="KW-0472">Membrane</keyword>